<keyword evidence="1" id="KW-1133">Transmembrane helix</keyword>
<dbReference type="AlphaFoldDB" id="A0A368N528"/>
<name>A0A368N528_9GAMM</name>
<evidence type="ECO:0000259" key="2">
    <source>
        <dbReference type="PROSITE" id="PS50883"/>
    </source>
</evidence>
<dbReference type="InterPro" id="IPR035919">
    <property type="entry name" value="EAL_sf"/>
</dbReference>
<dbReference type="InterPro" id="IPR052155">
    <property type="entry name" value="Biofilm_reg_signaling"/>
</dbReference>
<feature type="transmembrane region" description="Helical" evidence="1">
    <location>
        <begin position="69"/>
        <end position="88"/>
    </location>
</feature>
<feature type="transmembrane region" description="Helical" evidence="1">
    <location>
        <begin position="108"/>
        <end position="126"/>
    </location>
</feature>
<comment type="caution">
    <text evidence="4">The sequence shown here is derived from an EMBL/GenBank/DDBJ whole genome shotgun (WGS) entry which is preliminary data.</text>
</comment>
<dbReference type="Pfam" id="PF00563">
    <property type="entry name" value="EAL"/>
    <property type="match status" value="1"/>
</dbReference>
<feature type="domain" description="EAL" evidence="2">
    <location>
        <begin position="314"/>
        <end position="564"/>
    </location>
</feature>
<proteinExistence type="predicted"/>
<protein>
    <submittedName>
        <fullName evidence="4">EAL domain-containing protein</fullName>
    </submittedName>
</protein>
<gene>
    <name evidence="4" type="ORF">DU002_16325</name>
</gene>
<evidence type="ECO:0000313" key="5">
    <source>
        <dbReference type="Proteomes" id="UP000252558"/>
    </source>
</evidence>
<dbReference type="PANTHER" id="PTHR44757:SF2">
    <property type="entry name" value="BIOFILM ARCHITECTURE MAINTENANCE PROTEIN MBAA"/>
    <property type="match status" value="1"/>
</dbReference>
<sequence>MSVGQATFPGSAFDLLQGLPVSFSTVLKIRAKIKQKMVPSEGSRMPKRAQQLSQTHTSKRLRRAARFELAIGVVVVVALTFTTTYFEFELVEALYEFTRAHESWDLDELLLALLWIGMVAVVYGVRRMADIKRLNREISINAYYDPITDLPNRALAIERLNQMLSSAKRRQHSVGVLFLDFDNFKVVNDTYGHAQGDMLIKSVGDRLLSQMRQEDTVARLGGDEFVILLDLSDSDFNILHTVRRIIDSQQIPHTIAEHEIMLNYSIGIAVYPEDGDAPDALLRAADAAMYKAKDEGKGQFHLYSDDIGEALEQRYRLESGLKQAIVANEFYLVFQPQVDLKTGEVIGFEALLRWLHDDELIPPGVFIEVAEETRLIETIGHWVLDRAIQEAKPWLIGDRVIAVNISPKQLQRSDFVRSVQIAIEQHGIKPTSLELEITETALLTDFENSAQKLAALQEMGVKIAIDDFGTGYSSLGRLKDLHVDKLKIDRSFVVSSDARNTNQKIIQATLSLAENLGLRVIAEGVETQAQVEMLQQMHCHQMQGYYFAKPVPAAEISGLDCFAEKQSIAPLSQ</sequence>
<dbReference type="InterPro" id="IPR000160">
    <property type="entry name" value="GGDEF_dom"/>
</dbReference>
<evidence type="ECO:0000256" key="1">
    <source>
        <dbReference type="SAM" id="Phobius"/>
    </source>
</evidence>
<dbReference type="InterPro" id="IPR001633">
    <property type="entry name" value="EAL_dom"/>
</dbReference>
<feature type="domain" description="GGDEF" evidence="3">
    <location>
        <begin position="172"/>
        <end position="305"/>
    </location>
</feature>
<dbReference type="PANTHER" id="PTHR44757">
    <property type="entry name" value="DIGUANYLATE CYCLASE DGCP"/>
    <property type="match status" value="1"/>
</dbReference>
<organism evidence="4 5">
    <name type="scientific">Corallincola holothuriorum</name>
    <dbReference type="NCBI Taxonomy" id="2282215"/>
    <lineage>
        <taxon>Bacteria</taxon>
        <taxon>Pseudomonadati</taxon>
        <taxon>Pseudomonadota</taxon>
        <taxon>Gammaproteobacteria</taxon>
        <taxon>Alteromonadales</taxon>
        <taxon>Psychromonadaceae</taxon>
        <taxon>Corallincola</taxon>
    </lineage>
</organism>
<dbReference type="Pfam" id="PF00990">
    <property type="entry name" value="GGDEF"/>
    <property type="match status" value="1"/>
</dbReference>
<dbReference type="EMBL" id="QPID01000011">
    <property type="protein sequence ID" value="RCU45280.1"/>
    <property type="molecule type" value="Genomic_DNA"/>
</dbReference>
<evidence type="ECO:0000259" key="3">
    <source>
        <dbReference type="PROSITE" id="PS50887"/>
    </source>
</evidence>
<keyword evidence="5" id="KW-1185">Reference proteome</keyword>
<dbReference type="NCBIfam" id="TIGR00254">
    <property type="entry name" value="GGDEF"/>
    <property type="match status" value="1"/>
</dbReference>
<dbReference type="Gene3D" id="3.30.70.270">
    <property type="match status" value="1"/>
</dbReference>
<evidence type="ECO:0000313" key="4">
    <source>
        <dbReference type="EMBL" id="RCU45280.1"/>
    </source>
</evidence>
<dbReference type="Proteomes" id="UP000252558">
    <property type="component" value="Unassembled WGS sequence"/>
</dbReference>
<keyword evidence="1" id="KW-0812">Transmembrane</keyword>
<dbReference type="CDD" id="cd01949">
    <property type="entry name" value="GGDEF"/>
    <property type="match status" value="1"/>
</dbReference>
<dbReference type="PROSITE" id="PS50887">
    <property type="entry name" value="GGDEF"/>
    <property type="match status" value="1"/>
</dbReference>
<dbReference type="PROSITE" id="PS50883">
    <property type="entry name" value="EAL"/>
    <property type="match status" value="1"/>
</dbReference>
<dbReference type="CDD" id="cd01948">
    <property type="entry name" value="EAL"/>
    <property type="match status" value="1"/>
</dbReference>
<dbReference type="Gene3D" id="3.20.20.450">
    <property type="entry name" value="EAL domain"/>
    <property type="match status" value="1"/>
</dbReference>
<dbReference type="SUPFAM" id="SSF55073">
    <property type="entry name" value="Nucleotide cyclase"/>
    <property type="match status" value="1"/>
</dbReference>
<keyword evidence="1" id="KW-0472">Membrane</keyword>
<reference evidence="4 5" key="1">
    <citation type="submission" date="2018-07" db="EMBL/GenBank/DDBJ databases">
        <title>Corallincola holothuriorum sp. nov., a new facultative anaerobe isolated from sea cucumber Apostichopus japonicus.</title>
        <authorList>
            <person name="Xia H."/>
        </authorList>
    </citation>
    <scope>NUCLEOTIDE SEQUENCE [LARGE SCALE GENOMIC DNA]</scope>
    <source>
        <strain evidence="4 5">C4</strain>
    </source>
</reference>
<dbReference type="SMART" id="SM00267">
    <property type="entry name" value="GGDEF"/>
    <property type="match status" value="1"/>
</dbReference>
<dbReference type="SMART" id="SM00052">
    <property type="entry name" value="EAL"/>
    <property type="match status" value="1"/>
</dbReference>
<accession>A0A368N528</accession>
<dbReference type="InterPro" id="IPR043128">
    <property type="entry name" value="Rev_trsase/Diguanyl_cyclase"/>
</dbReference>
<dbReference type="SUPFAM" id="SSF141868">
    <property type="entry name" value="EAL domain-like"/>
    <property type="match status" value="1"/>
</dbReference>
<dbReference type="InterPro" id="IPR029787">
    <property type="entry name" value="Nucleotide_cyclase"/>
</dbReference>